<proteinExistence type="predicted"/>
<sequence length="45" mass="4996">MGYHLGLRPVLLVPTPVLLLNSTVAQDYLKINTFLTTARESLGLR</sequence>
<keyword evidence="2" id="KW-1185">Reference proteome</keyword>
<comment type="caution">
    <text evidence="1">The sequence shown here is derived from an EMBL/GenBank/DDBJ whole genome shotgun (WGS) entry which is preliminary data.</text>
</comment>
<gene>
    <name evidence="1" type="ORF">GGR00_000354</name>
</gene>
<accession>A0A7X0KID5</accession>
<reference evidence="1 2" key="1">
    <citation type="submission" date="2020-08" db="EMBL/GenBank/DDBJ databases">
        <title>Genomic Encyclopedia of Type Strains, Phase IV (KMG-IV): sequencing the most valuable type-strain genomes for metagenomic binning, comparative biology and taxonomic classification.</title>
        <authorList>
            <person name="Goeker M."/>
        </authorList>
    </citation>
    <scope>NUCLEOTIDE SEQUENCE [LARGE SCALE GENOMIC DNA]</scope>
    <source>
        <strain evidence="1 2">DSM 7051</strain>
    </source>
</reference>
<protein>
    <submittedName>
        <fullName evidence="1">Uncharacterized protein</fullName>
    </submittedName>
</protein>
<dbReference type="Proteomes" id="UP000536262">
    <property type="component" value="Unassembled WGS sequence"/>
</dbReference>
<name>A0A7X0KID5_9HYPH</name>
<dbReference type="AlphaFoldDB" id="A0A7X0KID5"/>
<evidence type="ECO:0000313" key="2">
    <source>
        <dbReference type="Proteomes" id="UP000536262"/>
    </source>
</evidence>
<dbReference type="EMBL" id="JACHOU010000001">
    <property type="protein sequence ID" value="MBB6352602.1"/>
    <property type="molecule type" value="Genomic_DNA"/>
</dbReference>
<evidence type="ECO:0000313" key="1">
    <source>
        <dbReference type="EMBL" id="MBB6352602.1"/>
    </source>
</evidence>
<organism evidence="1 2">
    <name type="scientific">Aminobacter aganoensis</name>
    <dbReference type="NCBI Taxonomy" id="83264"/>
    <lineage>
        <taxon>Bacteria</taxon>
        <taxon>Pseudomonadati</taxon>
        <taxon>Pseudomonadota</taxon>
        <taxon>Alphaproteobacteria</taxon>
        <taxon>Hyphomicrobiales</taxon>
        <taxon>Phyllobacteriaceae</taxon>
        <taxon>Aminobacter</taxon>
    </lineage>
</organism>